<keyword evidence="3" id="KW-1185">Reference proteome</keyword>
<feature type="compositionally biased region" description="Polar residues" evidence="1">
    <location>
        <begin position="493"/>
        <end position="504"/>
    </location>
</feature>
<organism evidence="2 3">
    <name type="scientific">Gymnopilus dilepis</name>
    <dbReference type="NCBI Taxonomy" id="231916"/>
    <lineage>
        <taxon>Eukaryota</taxon>
        <taxon>Fungi</taxon>
        <taxon>Dikarya</taxon>
        <taxon>Basidiomycota</taxon>
        <taxon>Agaricomycotina</taxon>
        <taxon>Agaricomycetes</taxon>
        <taxon>Agaricomycetidae</taxon>
        <taxon>Agaricales</taxon>
        <taxon>Agaricineae</taxon>
        <taxon>Hymenogastraceae</taxon>
        <taxon>Gymnopilus</taxon>
    </lineage>
</organism>
<feature type="region of interest" description="Disordered" evidence="1">
    <location>
        <begin position="493"/>
        <end position="605"/>
    </location>
</feature>
<feature type="region of interest" description="Disordered" evidence="1">
    <location>
        <begin position="414"/>
        <end position="437"/>
    </location>
</feature>
<dbReference type="EMBL" id="NHYE01000663">
    <property type="protein sequence ID" value="PPR04176.1"/>
    <property type="molecule type" value="Genomic_DNA"/>
</dbReference>
<gene>
    <name evidence="2" type="ORF">CVT26_003816</name>
</gene>
<reference evidence="2 3" key="1">
    <citation type="journal article" date="2018" name="Evol. Lett.">
        <title>Horizontal gene cluster transfer increased hallucinogenic mushroom diversity.</title>
        <authorList>
            <person name="Reynolds H.T."/>
            <person name="Vijayakumar V."/>
            <person name="Gluck-Thaler E."/>
            <person name="Korotkin H.B."/>
            <person name="Matheny P.B."/>
            <person name="Slot J.C."/>
        </authorList>
    </citation>
    <scope>NUCLEOTIDE SEQUENCE [LARGE SCALE GENOMIC DNA]</scope>
    <source>
        <strain evidence="2 3">SRW20</strain>
    </source>
</reference>
<feature type="compositionally biased region" description="Basic and acidic residues" evidence="1">
    <location>
        <begin position="569"/>
        <end position="585"/>
    </location>
</feature>
<feature type="compositionally biased region" description="Acidic residues" evidence="1">
    <location>
        <begin position="520"/>
        <end position="538"/>
    </location>
</feature>
<dbReference type="OrthoDB" id="3062275at2759"/>
<evidence type="ECO:0000256" key="1">
    <source>
        <dbReference type="SAM" id="MobiDB-lite"/>
    </source>
</evidence>
<feature type="compositionally biased region" description="Basic and acidic residues" evidence="1">
    <location>
        <begin position="1252"/>
        <end position="1268"/>
    </location>
</feature>
<feature type="region of interest" description="Disordered" evidence="1">
    <location>
        <begin position="1248"/>
        <end position="1268"/>
    </location>
</feature>
<feature type="compositionally biased region" description="Polar residues" evidence="1">
    <location>
        <begin position="542"/>
        <end position="556"/>
    </location>
</feature>
<proteinExistence type="predicted"/>
<dbReference type="InParanoid" id="A0A409YMA9"/>
<dbReference type="STRING" id="231916.A0A409YMA9"/>
<sequence length="1268" mass="140952">MISADNETTGKPKRMLSPIIANLRLRTTVLDGGDGRELDKVTGSWPEYKTLIIRFLAYEERVLGIAAGNTKHAQMRELLHLDLQVGRGSESTPQLIPKERQRTNWNASQYGHLCSMLCLYWLVDVLGDLADVGHRLPSVRMGHQTQTFEGLLYYGELSDWPAFMMRFKDVLHKDASIAPCPWSQADSACWRLLQYLDSNAHQSAKCHIVSNLTVAAMHLAFLKEYSSPVGVLPDLPDQIHEDLIEDAAPDAKMFLMELARVAGFFITSRSRTAKGGQSLASFRAPLQLALAISPLYLFCQTVLCKKMWNRRLMLQVAFNVGGAKPFALIHTENSIWTILLAMANGTLDPSEAMSRLDAELPWSLIQSVTSDHDRLWFSADATGDDSHAGEQASQVVLSGPPVGVDLSGKESQELLLPDGLPDDPSFGDGTPSESEATQNYVASPDHLEKASQINSDVDLARTNAQHTLEVQKLDEPYLDPDCLTDERMSAWTRSNISSAASPTETDGEELAISSSGMSEDGNDQDLISSDDDVDDGEEDYRASQTANEAGQPSSLRRSSRIQALGGEQPIDRNDITLGERDRDQRPLFLPRSSGTASPGPRSLGLASVTTSQVRETPEEVIANVTSPFNDTDAIEALNDGISETGPMDLVEDDVHRTFQRMRVQSERSFKVFGSTGRSFELKPECHHQMTLARLKLVLNAVERSYYSGRPVHIVNADRSVVAVRDYEEFAQLTDGDLHALLAKKNLVVRGTPLSGFSANEQNLSALYPLHNPVLVRDHSVPPLDEEERNSADYSNPFNEHAFPLDVETTPHTCLASLMDVIHESHETKGKILEAPHIPLCLQDPSFPLHLSNVQAWYHTQGRQRPPSSDVFPSTDFRWASIATQHAVSFFRFSPHGMHAYTSVLSGRYMWIFGNSRVSEDDAITDVERSQCLPPGVNMGLEAVVLEPGKFLIIGADQLFATYACQTSVLRGEYFYSNSLMQESARALYRGFASGRNPLEQVTMGSSELRRRLIELVRMGTLENSLTITDADLSCLPSLHSFSGVRELLNLCNIHILANVLDPRTYAASWSRSVASGAELHATNSRTLIWRPISFYERLAMVHARGLALELLDWVRHSCYIVSSKGEDLKDFPTEYLLGHLQTLLAYKAKYEPFGIRGFPNCDYAAVHRQIMNVLTCDGQLRSQWSVPENVDAFDSLHELSFSVTWMEGPAKPMSYLELLNRGATVLDLEYFSSHGVLLGKKPRSPEGIHNAYNEDLRRPSKRPRVEHS</sequence>
<protein>
    <submittedName>
        <fullName evidence="2">Uncharacterized protein</fullName>
    </submittedName>
</protein>
<evidence type="ECO:0000313" key="3">
    <source>
        <dbReference type="Proteomes" id="UP000284706"/>
    </source>
</evidence>
<dbReference type="AlphaFoldDB" id="A0A409YMA9"/>
<accession>A0A409YMA9</accession>
<evidence type="ECO:0000313" key="2">
    <source>
        <dbReference type="EMBL" id="PPR04176.1"/>
    </source>
</evidence>
<dbReference type="Proteomes" id="UP000284706">
    <property type="component" value="Unassembled WGS sequence"/>
</dbReference>
<name>A0A409YMA9_9AGAR</name>
<feature type="compositionally biased region" description="Low complexity" evidence="1">
    <location>
        <begin position="414"/>
        <end position="429"/>
    </location>
</feature>
<comment type="caution">
    <text evidence="2">The sequence shown here is derived from an EMBL/GenBank/DDBJ whole genome shotgun (WGS) entry which is preliminary data.</text>
</comment>